<dbReference type="Proteomes" id="UP000235023">
    <property type="component" value="Unassembled WGS sequence"/>
</dbReference>
<dbReference type="GO" id="GO:0000981">
    <property type="term" value="F:DNA-binding transcription factor activity, RNA polymerase II-specific"/>
    <property type="evidence" value="ECO:0007669"/>
    <property type="project" value="TreeGrafter"/>
</dbReference>
<evidence type="ECO:0000313" key="9">
    <source>
        <dbReference type="Proteomes" id="UP000235023"/>
    </source>
</evidence>
<keyword evidence="4" id="KW-0238">DNA-binding</keyword>
<keyword evidence="2" id="KW-0862">Zinc</keyword>
<dbReference type="PANTHER" id="PTHR31845:SF21">
    <property type="entry name" value="REGULATORY PROTEIN LEU3"/>
    <property type="match status" value="1"/>
</dbReference>
<dbReference type="OrthoDB" id="3163292at2759"/>
<dbReference type="EMBL" id="KZ559521">
    <property type="protein sequence ID" value="PLN83100.1"/>
    <property type="molecule type" value="Genomic_DNA"/>
</dbReference>
<evidence type="ECO:0000256" key="4">
    <source>
        <dbReference type="ARBA" id="ARBA00023125"/>
    </source>
</evidence>
<dbReference type="AlphaFoldDB" id="A0A2J5I014"/>
<proteinExistence type="predicted"/>
<dbReference type="CDD" id="cd12148">
    <property type="entry name" value="fungal_TF_MHR"/>
    <property type="match status" value="1"/>
</dbReference>
<evidence type="ECO:0000313" key="8">
    <source>
        <dbReference type="EMBL" id="PLN83100.1"/>
    </source>
</evidence>
<keyword evidence="5" id="KW-0804">Transcription</keyword>
<accession>A0A2J5I014</accession>
<evidence type="ECO:0000256" key="1">
    <source>
        <dbReference type="ARBA" id="ARBA00004123"/>
    </source>
</evidence>
<feature type="region of interest" description="Disordered" evidence="7">
    <location>
        <begin position="538"/>
        <end position="566"/>
    </location>
</feature>
<protein>
    <submittedName>
        <fullName evidence="8">Putative C6 transcription factor</fullName>
    </submittedName>
</protein>
<gene>
    <name evidence="8" type="ORF">BDW42DRAFT_184351</name>
</gene>
<dbReference type="GO" id="GO:0005634">
    <property type="term" value="C:nucleus"/>
    <property type="evidence" value="ECO:0007669"/>
    <property type="project" value="UniProtKB-SubCell"/>
</dbReference>
<evidence type="ECO:0000256" key="2">
    <source>
        <dbReference type="ARBA" id="ARBA00022833"/>
    </source>
</evidence>
<dbReference type="GO" id="GO:0000976">
    <property type="term" value="F:transcription cis-regulatory region binding"/>
    <property type="evidence" value="ECO:0007669"/>
    <property type="project" value="TreeGrafter"/>
</dbReference>
<reference evidence="9" key="1">
    <citation type="submission" date="2017-12" db="EMBL/GenBank/DDBJ databases">
        <authorList>
            <consortium name="DOE Joint Genome Institute"/>
            <person name="Mondo S.J."/>
            <person name="Kjaerbolling I."/>
            <person name="Vesth T.C."/>
            <person name="Frisvad J.C."/>
            <person name="Nybo J.L."/>
            <person name="Theobald S."/>
            <person name="Kuo A."/>
            <person name="Bowyer P."/>
            <person name="Matsuda Y."/>
            <person name="Lyhne E.K."/>
            <person name="Kogle M.E."/>
            <person name="Clum A."/>
            <person name="Lipzen A."/>
            <person name="Salamov A."/>
            <person name="Ngan C.Y."/>
            <person name="Daum C."/>
            <person name="Chiniquy J."/>
            <person name="Barry K."/>
            <person name="LaButti K."/>
            <person name="Haridas S."/>
            <person name="Simmons B.A."/>
            <person name="Magnuson J.K."/>
            <person name="Mortensen U.H."/>
            <person name="Larsen T.O."/>
            <person name="Grigoriev I.V."/>
            <person name="Baker S.E."/>
            <person name="Andersen M.R."/>
            <person name="Nordberg H.P."/>
            <person name="Cantor M.N."/>
            <person name="Hua S.X."/>
        </authorList>
    </citation>
    <scope>NUCLEOTIDE SEQUENCE [LARGE SCALE GENOMIC DNA]</scope>
    <source>
        <strain evidence="9">IBT 19404</strain>
    </source>
</reference>
<feature type="compositionally biased region" description="Polar residues" evidence="7">
    <location>
        <begin position="539"/>
        <end position="553"/>
    </location>
</feature>
<sequence length="609" mass="67870">MQTECVISDPFRREHKRRRLSELQHETDELRRKLRSSSTSDVQSSPIAMLTVAAEMGVHGPNSGTDLPLTPQSHIVPPVSYLQQQTTPSSRGIEPSISRTVEQNISADYASDPTKSRVLNNIDVSGSEINQLFELFFQQYSHFLPILDPQTTPNAYYTQSPFLFWAIIGVGCRTYATNPTLLTALAGGIIDQALLSVGSTLVPWQTIQGLLLLLTWPFPKNSSRPDLTFILSGLLLHIAMQHGLHIPMSSHEFSKIKLPTPSETDMVRRSELWAHCVITYQRSCMIKGQAPRSLVDFEHDLGQRQSLFCRIEPSLILQMKCQDVIARCSGAVQEIGVRAMTIHQERALDILLREFENQVIDLGAHTDSANDRLHISVCRLSVQAFHFFKDHTIVTTNCLPRLVNTSCVVIDATDHLSQSLGGLANAPQPVFFGLLLSAITLLRIIKAFSSQNLDLERARSGYFTAINLLKLMSVDNNDTSAKTVHILNQLWNSQKAFRRPDGTVYTVLRIRSRLALSPVVDAVWWWRDEYDIHSRPVHPSQTAGLDGNPTSHEATGVSGGAVPNLPERQEPILFDEQFLADFEWALCDNGILAPTEPYGLTLPSTGTVL</sequence>
<name>A0A2J5I014_9EURO</name>
<keyword evidence="6" id="KW-0539">Nucleus</keyword>
<evidence type="ECO:0000256" key="5">
    <source>
        <dbReference type="ARBA" id="ARBA00023163"/>
    </source>
</evidence>
<evidence type="ECO:0000256" key="6">
    <source>
        <dbReference type="ARBA" id="ARBA00023242"/>
    </source>
</evidence>
<dbReference type="PANTHER" id="PTHR31845">
    <property type="entry name" value="FINGER DOMAIN PROTEIN, PUTATIVE-RELATED"/>
    <property type="match status" value="1"/>
</dbReference>
<comment type="subcellular location">
    <subcellularLocation>
        <location evidence="1">Nucleus</location>
    </subcellularLocation>
</comment>
<evidence type="ECO:0000256" key="7">
    <source>
        <dbReference type="SAM" id="MobiDB-lite"/>
    </source>
</evidence>
<dbReference type="InterPro" id="IPR051089">
    <property type="entry name" value="prtT"/>
</dbReference>
<organism evidence="8 9">
    <name type="scientific">Aspergillus taichungensis</name>
    <dbReference type="NCBI Taxonomy" id="482145"/>
    <lineage>
        <taxon>Eukaryota</taxon>
        <taxon>Fungi</taxon>
        <taxon>Dikarya</taxon>
        <taxon>Ascomycota</taxon>
        <taxon>Pezizomycotina</taxon>
        <taxon>Eurotiomycetes</taxon>
        <taxon>Eurotiomycetidae</taxon>
        <taxon>Eurotiales</taxon>
        <taxon>Aspergillaceae</taxon>
        <taxon>Aspergillus</taxon>
        <taxon>Aspergillus subgen. Circumdati</taxon>
    </lineage>
</organism>
<evidence type="ECO:0000256" key="3">
    <source>
        <dbReference type="ARBA" id="ARBA00023015"/>
    </source>
</evidence>
<keyword evidence="9" id="KW-1185">Reference proteome</keyword>
<keyword evidence="3" id="KW-0805">Transcription regulation</keyword>